<comment type="caution">
    <text evidence="1">The sequence shown here is derived from an EMBL/GenBank/DDBJ whole genome shotgun (WGS) entry which is preliminary data.</text>
</comment>
<protein>
    <submittedName>
        <fullName evidence="1">Uncharacterized protein</fullName>
    </submittedName>
</protein>
<organism evidence="1 2">
    <name type="scientific">Ixodes persulcatus</name>
    <name type="common">Taiga tick</name>
    <dbReference type="NCBI Taxonomy" id="34615"/>
    <lineage>
        <taxon>Eukaryota</taxon>
        <taxon>Metazoa</taxon>
        <taxon>Ecdysozoa</taxon>
        <taxon>Arthropoda</taxon>
        <taxon>Chelicerata</taxon>
        <taxon>Arachnida</taxon>
        <taxon>Acari</taxon>
        <taxon>Parasitiformes</taxon>
        <taxon>Ixodida</taxon>
        <taxon>Ixodoidea</taxon>
        <taxon>Ixodidae</taxon>
        <taxon>Ixodinae</taxon>
        <taxon>Ixodes</taxon>
    </lineage>
</organism>
<dbReference type="Proteomes" id="UP000805193">
    <property type="component" value="Unassembled WGS sequence"/>
</dbReference>
<evidence type="ECO:0000313" key="2">
    <source>
        <dbReference type="Proteomes" id="UP000805193"/>
    </source>
</evidence>
<evidence type="ECO:0000313" key="1">
    <source>
        <dbReference type="EMBL" id="KAG0432632.1"/>
    </source>
</evidence>
<reference evidence="1 2" key="1">
    <citation type="journal article" date="2020" name="Cell">
        <title>Large-Scale Comparative Analyses of Tick Genomes Elucidate Their Genetic Diversity and Vector Capacities.</title>
        <authorList>
            <consortium name="Tick Genome and Microbiome Consortium (TIGMIC)"/>
            <person name="Jia N."/>
            <person name="Wang J."/>
            <person name="Shi W."/>
            <person name="Du L."/>
            <person name="Sun Y."/>
            <person name="Zhan W."/>
            <person name="Jiang J.F."/>
            <person name="Wang Q."/>
            <person name="Zhang B."/>
            <person name="Ji P."/>
            <person name="Bell-Sakyi L."/>
            <person name="Cui X.M."/>
            <person name="Yuan T.T."/>
            <person name="Jiang B.G."/>
            <person name="Yang W.F."/>
            <person name="Lam T.T."/>
            <person name="Chang Q.C."/>
            <person name="Ding S.J."/>
            <person name="Wang X.J."/>
            <person name="Zhu J.G."/>
            <person name="Ruan X.D."/>
            <person name="Zhao L."/>
            <person name="Wei J.T."/>
            <person name="Ye R.Z."/>
            <person name="Que T.C."/>
            <person name="Du C.H."/>
            <person name="Zhou Y.H."/>
            <person name="Cheng J.X."/>
            <person name="Dai P.F."/>
            <person name="Guo W.B."/>
            <person name="Han X.H."/>
            <person name="Huang E.J."/>
            <person name="Li L.F."/>
            <person name="Wei W."/>
            <person name="Gao Y.C."/>
            <person name="Liu J.Z."/>
            <person name="Shao H.Z."/>
            <person name="Wang X."/>
            <person name="Wang C.C."/>
            <person name="Yang T.C."/>
            <person name="Huo Q.B."/>
            <person name="Li W."/>
            <person name="Chen H.Y."/>
            <person name="Chen S.E."/>
            <person name="Zhou L.G."/>
            <person name="Ni X.B."/>
            <person name="Tian J.H."/>
            <person name="Sheng Y."/>
            <person name="Liu T."/>
            <person name="Pan Y.S."/>
            <person name="Xia L.Y."/>
            <person name="Li J."/>
            <person name="Zhao F."/>
            <person name="Cao W.C."/>
        </authorList>
    </citation>
    <scope>NUCLEOTIDE SEQUENCE [LARGE SCALE GENOMIC DNA]</scope>
    <source>
        <strain evidence="1">Iper-2018</strain>
    </source>
</reference>
<dbReference type="EMBL" id="JABSTQ010009130">
    <property type="protein sequence ID" value="KAG0432632.1"/>
    <property type="molecule type" value="Genomic_DNA"/>
</dbReference>
<keyword evidence="2" id="KW-1185">Reference proteome</keyword>
<sequence>MGIETSGGVPLKQVFGLGGTFGTKYNSETTTTDSQTKLKTFAVSTGVNVPPGRTVQVEWYASTAQSWTPVSNRGILFLVLLHAPIERRARSPWLAADPPNSLPQNQDFCKLDCHPP</sequence>
<name>A0AC60QIB4_IXOPE</name>
<accession>A0AC60QIB4</accession>
<proteinExistence type="predicted"/>
<gene>
    <name evidence="1" type="ORF">HPB47_020658</name>
</gene>